<dbReference type="EMBL" id="CM001197">
    <property type="protein sequence ID" value="EGP90262.1"/>
    <property type="molecule type" value="Genomic_DNA"/>
</dbReference>
<dbReference type="KEGG" id="ztr:MYCGRDRAFT_103476"/>
<name>F9X4Q7_ZYMTI</name>
<gene>
    <name evidence="1" type="ORF">MYCGRDRAFT_103476</name>
</gene>
<reference evidence="1 2" key="1">
    <citation type="journal article" date="2011" name="PLoS Genet.">
        <title>Finished genome of the fungal wheat pathogen Mycosphaerella graminicola reveals dispensome structure, chromosome plasticity, and stealth pathogenesis.</title>
        <authorList>
            <person name="Goodwin S.B."/>
            <person name="Ben M'barek S."/>
            <person name="Dhillon B."/>
            <person name="Wittenberg A.H.J."/>
            <person name="Crane C.F."/>
            <person name="Hane J.K."/>
            <person name="Foster A.J."/>
            <person name="Van der Lee T.A.J."/>
            <person name="Grimwood J."/>
            <person name="Aerts A."/>
            <person name="Antoniw J."/>
            <person name="Bailey A."/>
            <person name="Bluhm B."/>
            <person name="Bowler J."/>
            <person name="Bristow J."/>
            <person name="van der Burgt A."/>
            <person name="Canto-Canche B."/>
            <person name="Churchill A.C.L."/>
            <person name="Conde-Ferraez L."/>
            <person name="Cools H.J."/>
            <person name="Coutinho P.M."/>
            <person name="Csukai M."/>
            <person name="Dehal P."/>
            <person name="De Wit P."/>
            <person name="Donzelli B."/>
            <person name="van de Geest H.C."/>
            <person name="van Ham R.C.H.J."/>
            <person name="Hammond-Kosack K.E."/>
            <person name="Henrissat B."/>
            <person name="Kilian A."/>
            <person name="Kobayashi A.K."/>
            <person name="Koopmann E."/>
            <person name="Kourmpetis Y."/>
            <person name="Kuzniar A."/>
            <person name="Lindquist E."/>
            <person name="Lombard V."/>
            <person name="Maliepaard C."/>
            <person name="Martins N."/>
            <person name="Mehrabi R."/>
            <person name="Nap J.P.H."/>
            <person name="Ponomarenko A."/>
            <person name="Rudd J.J."/>
            <person name="Salamov A."/>
            <person name="Schmutz J."/>
            <person name="Schouten H.J."/>
            <person name="Shapiro H."/>
            <person name="Stergiopoulos I."/>
            <person name="Torriani S.F.F."/>
            <person name="Tu H."/>
            <person name="de Vries R.P."/>
            <person name="Waalwijk C."/>
            <person name="Ware S.B."/>
            <person name="Wiebenga A."/>
            <person name="Zwiers L.-H."/>
            <person name="Oliver R.P."/>
            <person name="Grigoriev I.V."/>
            <person name="Kema G.H.J."/>
        </authorList>
    </citation>
    <scope>NUCLEOTIDE SEQUENCE [LARGE SCALE GENOMIC DNA]</scope>
    <source>
        <strain evidence="2">CBS 115943 / IPO323</strain>
    </source>
</reference>
<dbReference type="GeneID" id="13400531"/>
<sequence length="89" mass="9794">MLPTTQSCGKTARKMLETLPAIFAGHVAFASTTHESHRGATEEQLQLELSCRPQLHDLDVIGAVSERIQSKALMHSAFFLPLSQEESQC</sequence>
<dbReference type="InParanoid" id="F9X4Q7"/>
<organism evidence="1 2">
    <name type="scientific">Zymoseptoria tritici (strain CBS 115943 / IPO323)</name>
    <name type="common">Speckled leaf blotch fungus</name>
    <name type="synonym">Septoria tritici</name>
    <dbReference type="NCBI Taxonomy" id="336722"/>
    <lineage>
        <taxon>Eukaryota</taxon>
        <taxon>Fungi</taxon>
        <taxon>Dikarya</taxon>
        <taxon>Ascomycota</taxon>
        <taxon>Pezizomycotina</taxon>
        <taxon>Dothideomycetes</taxon>
        <taxon>Dothideomycetidae</taxon>
        <taxon>Mycosphaerellales</taxon>
        <taxon>Mycosphaerellaceae</taxon>
        <taxon>Zymoseptoria</taxon>
    </lineage>
</organism>
<evidence type="ECO:0000313" key="1">
    <source>
        <dbReference type="EMBL" id="EGP90262.1"/>
    </source>
</evidence>
<accession>F9X4Q7</accession>
<dbReference type="AlphaFoldDB" id="F9X4Q7"/>
<protein>
    <submittedName>
        <fullName evidence="1">Uncharacterized protein</fullName>
    </submittedName>
</protein>
<proteinExistence type="predicted"/>
<dbReference type="Proteomes" id="UP000008062">
    <property type="component" value="Chromosome 2"/>
</dbReference>
<keyword evidence="2" id="KW-1185">Reference proteome</keyword>
<evidence type="ECO:0000313" key="2">
    <source>
        <dbReference type="Proteomes" id="UP000008062"/>
    </source>
</evidence>
<dbReference type="HOGENOM" id="CLU_2456510_0_0_1"/>
<dbReference type="RefSeq" id="XP_003855286.1">
    <property type="nucleotide sequence ID" value="XM_003855238.1"/>
</dbReference>